<protein>
    <recommendedName>
        <fullName evidence="3">Thymidylate kinase</fullName>
    </recommendedName>
</protein>
<evidence type="ECO:0000313" key="2">
    <source>
        <dbReference type="Proteomes" id="UP000011513"/>
    </source>
</evidence>
<dbReference type="AlphaFoldDB" id="M0D795"/>
<dbReference type="InterPro" id="IPR027417">
    <property type="entry name" value="P-loop_NTPase"/>
</dbReference>
<sequence length="130" mass="15158">MLVMADYAPQLFARVVVPLYQHDYVVCDRYFYDTLLTDLSGDVIPEPQEAVDRYRMYSKLIPSPDFEFYVQIPPEVSLERKDDIPDIEYLRDRKRFYDVFAQAYGMSVLDGTRSQSDLCFTVTNAVLSDT</sequence>
<evidence type="ECO:0008006" key="3">
    <source>
        <dbReference type="Google" id="ProtNLM"/>
    </source>
</evidence>
<evidence type="ECO:0000313" key="1">
    <source>
        <dbReference type="EMBL" id="ELZ31375.1"/>
    </source>
</evidence>
<dbReference type="EMBL" id="AOIV01000021">
    <property type="protein sequence ID" value="ELZ31375.1"/>
    <property type="molecule type" value="Genomic_DNA"/>
</dbReference>
<reference evidence="1 2" key="1">
    <citation type="journal article" date="2014" name="PLoS Genet.">
        <title>Phylogenetically driven sequencing of extremely halophilic archaea reveals strategies for static and dynamic osmo-response.</title>
        <authorList>
            <person name="Becker E.A."/>
            <person name="Seitzer P.M."/>
            <person name="Tritt A."/>
            <person name="Larsen D."/>
            <person name="Krusor M."/>
            <person name="Yao A.I."/>
            <person name="Wu D."/>
            <person name="Madern D."/>
            <person name="Eisen J.A."/>
            <person name="Darling A.E."/>
            <person name="Facciotti M.T."/>
        </authorList>
    </citation>
    <scope>NUCLEOTIDE SEQUENCE [LARGE SCALE GENOMIC DNA]</scope>
    <source>
        <strain evidence="1 2">JCM 14848</strain>
    </source>
</reference>
<dbReference type="eggNOG" id="arCOG01891">
    <property type="taxonomic scope" value="Archaea"/>
</dbReference>
<dbReference type="Proteomes" id="UP000011513">
    <property type="component" value="Unassembled WGS sequence"/>
</dbReference>
<gene>
    <name evidence="1" type="ORF">C474_08737</name>
</gene>
<dbReference type="InParanoid" id="M0D795"/>
<organism evidence="1 2">
    <name type="scientific">Halogeometricum pallidum JCM 14848</name>
    <dbReference type="NCBI Taxonomy" id="1227487"/>
    <lineage>
        <taxon>Archaea</taxon>
        <taxon>Methanobacteriati</taxon>
        <taxon>Methanobacteriota</taxon>
        <taxon>Stenosarchaea group</taxon>
        <taxon>Halobacteria</taxon>
        <taxon>Halobacteriales</taxon>
        <taxon>Haloferacaceae</taxon>
        <taxon>Halogeometricum</taxon>
    </lineage>
</organism>
<proteinExistence type="predicted"/>
<comment type="caution">
    <text evidence="1">The sequence shown here is derived from an EMBL/GenBank/DDBJ whole genome shotgun (WGS) entry which is preliminary data.</text>
</comment>
<dbReference type="SUPFAM" id="SSF52540">
    <property type="entry name" value="P-loop containing nucleoside triphosphate hydrolases"/>
    <property type="match status" value="1"/>
</dbReference>
<name>M0D795_HALPD</name>
<dbReference type="Gene3D" id="3.40.50.300">
    <property type="entry name" value="P-loop containing nucleotide triphosphate hydrolases"/>
    <property type="match status" value="1"/>
</dbReference>
<accession>M0D795</accession>
<keyword evidence="2" id="KW-1185">Reference proteome</keyword>